<organism evidence="1 2">
    <name type="scientific">Clytia hemisphaerica</name>
    <dbReference type="NCBI Taxonomy" id="252671"/>
    <lineage>
        <taxon>Eukaryota</taxon>
        <taxon>Metazoa</taxon>
        <taxon>Cnidaria</taxon>
        <taxon>Hydrozoa</taxon>
        <taxon>Hydroidolina</taxon>
        <taxon>Leptothecata</taxon>
        <taxon>Obeliida</taxon>
        <taxon>Clytiidae</taxon>
        <taxon>Clytia</taxon>
    </lineage>
</organism>
<dbReference type="AlphaFoldDB" id="A0A7M5XNY2"/>
<sequence>MCLMSVACLCIGHSVVDNNNGWEEIGPLWFIIVMESGGGKSIGYNYFKAMILDIYKVALEKIYENESNLPDIQDRKVLVPTDISWEKFGSIIAHNVGRVMAILDEAVSFFIGNKMMTQQWNIIDGKEFRSFLSLFGGDEIERCTVSERANHKIKSCHLSFCGFAQPIVAKAVISDTHGSMTGFPQRFLWYFAPEHFSSYNDLLLYDDEKRTLDQFRENFIGKMSEAYATKDLRSSVNWHNKMIIVDPSVLKFCLSDEAKEYHIHNYDWTEFEMMFPSGYSFVKGQFNKGRGMILRASALIEMLVRSFDERSLIPDEVNEVVEISKTSLMIASQ</sequence>
<dbReference type="Proteomes" id="UP000594262">
    <property type="component" value="Unplaced"/>
</dbReference>
<proteinExistence type="predicted"/>
<accession>A0A7M5XNY2</accession>
<dbReference type="InterPro" id="IPR025048">
    <property type="entry name" value="DUF3987"/>
</dbReference>
<evidence type="ECO:0000313" key="1">
    <source>
        <dbReference type="EnsemblMetazoa" id="CLYHEMP024796.1"/>
    </source>
</evidence>
<keyword evidence="2" id="KW-1185">Reference proteome</keyword>
<dbReference type="Pfam" id="PF13148">
    <property type="entry name" value="DUF3987"/>
    <property type="match status" value="1"/>
</dbReference>
<dbReference type="EnsemblMetazoa" id="CLYHEMT024796.1">
    <property type="protein sequence ID" value="CLYHEMP024796.1"/>
    <property type="gene ID" value="CLYHEMG024796"/>
</dbReference>
<protein>
    <submittedName>
        <fullName evidence="1">Uncharacterized protein</fullName>
    </submittedName>
</protein>
<name>A0A7M5XNY2_9CNID</name>
<reference evidence="1" key="1">
    <citation type="submission" date="2021-01" db="UniProtKB">
        <authorList>
            <consortium name="EnsemblMetazoa"/>
        </authorList>
    </citation>
    <scope>IDENTIFICATION</scope>
</reference>
<evidence type="ECO:0000313" key="2">
    <source>
        <dbReference type="Proteomes" id="UP000594262"/>
    </source>
</evidence>